<dbReference type="PANTHER" id="PTHR21392:SF0">
    <property type="entry name" value="TRNA-URIDINE AMINOCARBOXYPROPYLTRANSFERASE 2"/>
    <property type="match status" value="1"/>
</dbReference>
<protein>
    <recommendedName>
        <fullName evidence="1">tRNA-uridine aminocarboxypropyltransferase</fullName>
        <ecNumber evidence="1">2.5.1.25</ecNumber>
    </recommendedName>
</protein>
<proteinExistence type="inferred from homology"/>
<dbReference type="InterPro" id="IPR039262">
    <property type="entry name" value="DTWD2/TAPT"/>
</dbReference>
<dbReference type="GO" id="GO:0016432">
    <property type="term" value="F:tRNA-uridine aminocarboxypropyltransferase activity"/>
    <property type="evidence" value="ECO:0007669"/>
    <property type="project" value="UniProtKB-EC"/>
</dbReference>
<dbReference type="SMART" id="SM01144">
    <property type="entry name" value="DTW"/>
    <property type="match status" value="1"/>
</dbReference>
<dbReference type="PANTHER" id="PTHR21392">
    <property type="entry name" value="TRNA-URIDINE AMINOCARBOXYPROPYLTRANSFERASE 2"/>
    <property type="match status" value="1"/>
</dbReference>
<dbReference type="Proteomes" id="UP000307790">
    <property type="component" value="Unassembled WGS sequence"/>
</dbReference>
<evidence type="ECO:0000313" key="7">
    <source>
        <dbReference type="EMBL" id="TLU67507.1"/>
    </source>
</evidence>
<evidence type="ECO:0000256" key="5">
    <source>
        <dbReference type="ARBA" id="ARBA00034489"/>
    </source>
</evidence>
<feature type="domain" description="DTW" evidence="6">
    <location>
        <begin position="2"/>
        <end position="192"/>
    </location>
</feature>
<dbReference type="EMBL" id="VCBC01000002">
    <property type="protein sequence ID" value="TLU67507.1"/>
    <property type="molecule type" value="Genomic_DNA"/>
</dbReference>
<evidence type="ECO:0000256" key="4">
    <source>
        <dbReference type="ARBA" id="ARBA00022694"/>
    </source>
</evidence>
<gene>
    <name evidence="7" type="ORF">FE810_00710</name>
</gene>
<dbReference type="RefSeq" id="WP_138318110.1">
    <property type="nucleotide sequence ID" value="NZ_VCBC01000002.1"/>
</dbReference>
<organism evidence="7 8">
    <name type="scientific">Thalassotalea litorea</name>
    <dbReference type="NCBI Taxonomy" id="2020715"/>
    <lineage>
        <taxon>Bacteria</taxon>
        <taxon>Pseudomonadati</taxon>
        <taxon>Pseudomonadota</taxon>
        <taxon>Gammaproteobacteria</taxon>
        <taxon>Alteromonadales</taxon>
        <taxon>Colwelliaceae</taxon>
        <taxon>Thalassotalea</taxon>
    </lineage>
</organism>
<keyword evidence="4" id="KW-0819">tRNA processing</keyword>
<dbReference type="InterPro" id="IPR005636">
    <property type="entry name" value="DTW"/>
</dbReference>
<dbReference type="EC" id="2.5.1.25" evidence="1"/>
<evidence type="ECO:0000256" key="3">
    <source>
        <dbReference type="ARBA" id="ARBA00022691"/>
    </source>
</evidence>
<keyword evidence="3" id="KW-0949">S-adenosyl-L-methionine</keyword>
<reference evidence="7 8" key="1">
    <citation type="submission" date="2019-05" db="EMBL/GenBank/DDBJ databases">
        <title>Genome sequences of Thalassotalea litorea 1K03283.</title>
        <authorList>
            <person name="Zhang D."/>
        </authorList>
    </citation>
    <scope>NUCLEOTIDE SEQUENCE [LARGE SCALE GENOMIC DNA]</scope>
    <source>
        <strain evidence="7 8">MCCC 1K03283</strain>
    </source>
</reference>
<evidence type="ECO:0000256" key="2">
    <source>
        <dbReference type="ARBA" id="ARBA00022679"/>
    </source>
</evidence>
<accession>A0A5R9ITS3</accession>
<sequence length="198" mass="22505">MSRQYCTRCQRPLVTCICEFSSPTQNHIDVVILQHTSEEKQAKGTAGLLALSLHRCHLFVGENFSEHAQLNELIKAPGYQTYLLYPGEKSEIVAPKSSEQQHKLRLIVLDGTWKKAYKMLQLSKNLHALDQVTLPDTFTSQYHIRKHHDPRGLSTLESTAHALGVLEADPNKYQKILSGFEQFNDFQARLAHTRPNPS</sequence>
<keyword evidence="2" id="KW-0808">Transferase</keyword>
<dbReference type="AlphaFoldDB" id="A0A5R9ITS3"/>
<comment type="caution">
    <text evidence="7">The sequence shown here is derived from an EMBL/GenBank/DDBJ whole genome shotgun (WGS) entry which is preliminary data.</text>
</comment>
<dbReference type="GO" id="GO:0008033">
    <property type="term" value="P:tRNA processing"/>
    <property type="evidence" value="ECO:0007669"/>
    <property type="project" value="UniProtKB-KW"/>
</dbReference>
<evidence type="ECO:0000256" key="1">
    <source>
        <dbReference type="ARBA" id="ARBA00012386"/>
    </source>
</evidence>
<keyword evidence="8" id="KW-1185">Reference proteome</keyword>
<evidence type="ECO:0000313" key="8">
    <source>
        <dbReference type="Proteomes" id="UP000307790"/>
    </source>
</evidence>
<comment type="similarity">
    <text evidence="5">Belongs to the TDD superfamily. DTWD2 family.</text>
</comment>
<evidence type="ECO:0000259" key="6">
    <source>
        <dbReference type="SMART" id="SM01144"/>
    </source>
</evidence>
<dbReference type="Pfam" id="PF03942">
    <property type="entry name" value="DTW"/>
    <property type="match status" value="1"/>
</dbReference>
<dbReference type="OrthoDB" id="268835at2"/>
<name>A0A5R9ITS3_9GAMM</name>